<protein>
    <recommendedName>
        <fullName evidence="9">Protein kinase domain-containing protein</fullName>
    </recommendedName>
</protein>
<dbReference type="GO" id="GO:0005737">
    <property type="term" value="C:cytoplasm"/>
    <property type="evidence" value="ECO:0007669"/>
    <property type="project" value="TreeGrafter"/>
</dbReference>
<feature type="compositionally biased region" description="Basic and acidic residues" evidence="8">
    <location>
        <begin position="444"/>
        <end position="454"/>
    </location>
</feature>
<accession>A0A7J6LV36</accession>
<feature type="compositionally biased region" description="Basic residues" evidence="8">
    <location>
        <begin position="427"/>
        <end position="437"/>
    </location>
</feature>
<feature type="compositionally biased region" description="Acidic residues" evidence="8">
    <location>
        <begin position="401"/>
        <end position="418"/>
    </location>
</feature>
<dbReference type="InterPro" id="IPR011009">
    <property type="entry name" value="Kinase-like_dom_sf"/>
</dbReference>
<sequence>MLHQRRLMVGDGFPRLEPKGWEGKMALLQRQLYYLDRGMRDMEHRERRGLQAEMYYSGCRAFDPGAYREVSGSNPTREIHRYRSGVYGRPSVSSGSSMDSLSTTSTVPGAPREDLSSHYRVLDSTESWERRPRQTIDDKAVQASVGDTKEGGNSDHGRSEAESSGKLPVVEGENEWERAARAYRQSRTLDGEITFRPATVSQTPSKVAEEPTTPPPAFADLLRQRMDSSEELLPNFGRQGGKSATVKQHSSDDRADEEVDATASTILKKSRGLKPLKAVRILGDGGSFPCIVMGDRGHKEEYELLVRYADDTTEWATEAPARLLQHLVAMPDVTPHESSAQARPAALTEGAAGADDKEAIVLYDMASKQLVSRYVVQNYFKMLQYLYRAVKSSQPAAEYSSSDEPDDSTMGGEEEEEGGQGGEQHLPNKRNRRHRHMTMVDSRGFARSEEDGVPLRRASGRFGRAGSGGSSSSSGSNNPFVRAESELKDIPVGMLNNGYYERFFKESPQRLGSGSFGTVYHCEHVIDGVMLGDYAVKKVPVGDNRIWLRKMVREVKTLERIAAHPNIVSYKHSWLELHRSNEFCPYVPHLFILMSFCDGGSLADRIFGSPDEPFPTVEAIRRRRRSLLRLESGHEDTSGQQQEGEGSASRGEYSDPRRLSDGQIWQWFIDIARGLQHLHHLGVLHRDIKPTNILLTSDPDRMARMDGSHYSLGGGRKGLRAMVSDFGTAELAAGGTSESHTGFTGTVEFTAPEVLRTAFLNPDNVAYDERCDMWSLGIVLYAMCYNQVPIYDSDPQKCAALIRDCVREGIATLAYGGSEAPHRSL</sequence>
<organism evidence="10 11">
    <name type="scientific">Perkinsus olseni</name>
    <name type="common">Perkinsus atlanticus</name>
    <dbReference type="NCBI Taxonomy" id="32597"/>
    <lineage>
        <taxon>Eukaryota</taxon>
        <taxon>Sar</taxon>
        <taxon>Alveolata</taxon>
        <taxon>Perkinsozoa</taxon>
        <taxon>Perkinsea</taxon>
        <taxon>Perkinsida</taxon>
        <taxon>Perkinsidae</taxon>
        <taxon>Perkinsus</taxon>
    </lineage>
</organism>
<evidence type="ECO:0000256" key="7">
    <source>
        <dbReference type="PROSITE-ProRule" id="PRU10141"/>
    </source>
</evidence>
<dbReference type="GO" id="GO:0017148">
    <property type="term" value="P:negative regulation of translation"/>
    <property type="evidence" value="ECO:0007669"/>
    <property type="project" value="UniProtKB-KW"/>
</dbReference>
<dbReference type="InterPro" id="IPR000719">
    <property type="entry name" value="Prot_kinase_dom"/>
</dbReference>
<dbReference type="EMBL" id="JABAHT010000153">
    <property type="protein sequence ID" value="KAF4663016.1"/>
    <property type="molecule type" value="Genomic_DNA"/>
</dbReference>
<feature type="region of interest" description="Disordered" evidence="8">
    <location>
        <begin position="630"/>
        <end position="656"/>
    </location>
</feature>
<feature type="domain" description="Protein kinase" evidence="9">
    <location>
        <begin position="505"/>
        <end position="825"/>
    </location>
</feature>
<dbReference type="PROSITE" id="PS00107">
    <property type="entry name" value="PROTEIN_KINASE_ATP"/>
    <property type="match status" value="1"/>
</dbReference>
<dbReference type="AlphaFoldDB" id="A0A7J6LV36"/>
<keyword evidence="3" id="KW-0418">Kinase</keyword>
<keyword evidence="2 7" id="KW-0547">Nucleotide-binding</keyword>
<feature type="binding site" evidence="7">
    <location>
        <position position="538"/>
    </location>
    <ligand>
        <name>ATP</name>
        <dbReference type="ChEBI" id="CHEBI:30616"/>
    </ligand>
</feature>
<comment type="caution">
    <text evidence="10">The sequence shown here is derived from an EMBL/GenBank/DDBJ whole genome shotgun (WGS) entry which is preliminary data.</text>
</comment>
<dbReference type="PANTHER" id="PTHR11042:SF138">
    <property type="entry name" value="SERINE_THREONINE-PROTEIN KINASE IKS1-RELATED"/>
    <property type="match status" value="1"/>
</dbReference>
<feature type="region of interest" description="Disordered" evidence="8">
    <location>
        <begin position="234"/>
        <end position="258"/>
    </location>
</feature>
<gene>
    <name evidence="10" type="ORF">FOZ61_002024</name>
</gene>
<name>A0A7J6LV36_PEROL</name>
<dbReference type="InterPro" id="IPR050339">
    <property type="entry name" value="CC_SR_Kinase"/>
</dbReference>
<comment type="similarity">
    <text evidence="6">Belongs to the protein kinase superfamily. Ser/Thr protein kinase family. GCN2 subfamily.</text>
</comment>
<evidence type="ECO:0000256" key="3">
    <source>
        <dbReference type="ARBA" id="ARBA00022777"/>
    </source>
</evidence>
<keyword evidence="4 7" id="KW-0067">ATP-binding</keyword>
<dbReference type="OrthoDB" id="10249838at2759"/>
<feature type="region of interest" description="Disordered" evidence="8">
    <location>
        <begin position="394"/>
        <end position="480"/>
    </location>
</feature>
<dbReference type="GO" id="GO:0005524">
    <property type="term" value="F:ATP binding"/>
    <property type="evidence" value="ECO:0007669"/>
    <property type="project" value="UniProtKB-UniRule"/>
</dbReference>
<evidence type="ECO:0000256" key="8">
    <source>
        <dbReference type="SAM" id="MobiDB-lite"/>
    </source>
</evidence>
<evidence type="ECO:0000313" key="10">
    <source>
        <dbReference type="EMBL" id="KAF4663016.1"/>
    </source>
</evidence>
<dbReference type="Gene3D" id="3.30.200.20">
    <property type="entry name" value="Phosphorylase Kinase, domain 1"/>
    <property type="match status" value="1"/>
</dbReference>
<feature type="compositionally biased region" description="Basic and acidic residues" evidence="8">
    <location>
        <begin position="147"/>
        <end position="163"/>
    </location>
</feature>
<dbReference type="CDD" id="cd00180">
    <property type="entry name" value="PKc"/>
    <property type="match status" value="1"/>
</dbReference>
<dbReference type="SUPFAM" id="SSF56112">
    <property type="entry name" value="Protein kinase-like (PK-like)"/>
    <property type="match status" value="1"/>
</dbReference>
<dbReference type="InterPro" id="IPR017441">
    <property type="entry name" value="Protein_kinase_ATP_BS"/>
</dbReference>
<keyword evidence="5" id="KW-0652">Protein synthesis inhibitor</keyword>
<evidence type="ECO:0000256" key="6">
    <source>
        <dbReference type="ARBA" id="ARBA00037982"/>
    </source>
</evidence>
<evidence type="ECO:0000256" key="1">
    <source>
        <dbReference type="ARBA" id="ARBA00022679"/>
    </source>
</evidence>
<evidence type="ECO:0000259" key="9">
    <source>
        <dbReference type="PROSITE" id="PS50011"/>
    </source>
</evidence>
<feature type="compositionally biased region" description="Basic and acidic residues" evidence="8">
    <location>
        <begin position="111"/>
        <end position="140"/>
    </location>
</feature>
<evidence type="ECO:0000256" key="5">
    <source>
        <dbReference type="ARBA" id="ARBA00023193"/>
    </source>
</evidence>
<dbReference type="Gene3D" id="1.10.510.10">
    <property type="entry name" value="Transferase(Phosphotransferase) domain 1"/>
    <property type="match status" value="1"/>
</dbReference>
<dbReference type="InterPro" id="IPR008271">
    <property type="entry name" value="Ser/Thr_kinase_AS"/>
</dbReference>
<evidence type="ECO:0000313" key="11">
    <source>
        <dbReference type="Proteomes" id="UP000570595"/>
    </source>
</evidence>
<dbReference type="GO" id="GO:0005634">
    <property type="term" value="C:nucleus"/>
    <property type="evidence" value="ECO:0007669"/>
    <property type="project" value="TreeGrafter"/>
</dbReference>
<dbReference type="GO" id="GO:0004672">
    <property type="term" value="F:protein kinase activity"/>
    <property type="evidence" value="ECO:0007669"/>
    <property type="project" value="InterPro"/>
</dbReference>
<feature type="compositionally biased region" description="Low complexity" evidence="8">
    <location>
        <begin position="84"/>
        <end position="107"/>
    </location>
</feature>
<dbReference type="PROSITE" id="PS00108">
    <property type="entry name" value="PROTEIN_KINASE_ST"/>
    <property type="match status" value="1"/>
</dbReference>
<dbReference type="PANTHER" id="PTHR11042">
    <property type="entry name" value="EUKARYOTIC TRANSLATION INITIATION FACTOR 2-ALPHA KINASE EIF2-ALPHA KINASE -RELATED"/>
    <property type="match status" value="1"/>
</dbReference>
<feature type="region of interest" description="Disordered" evidence="8">
    <location>
        <begin position="81"/>
        <end position="168"/>
    </location>
</feature>
<dbReference type="SMART" id="SM00220">
    <property type="entry name" value="S_TKc"/>
    <property type="match status" value="1"/>
</dbReference>
<evidence type="ECO:0000256" key="4">
    <source>
        <dbReference type="ARBA" id="ARBA00022840"/>
    </source>
</evidence>
<dbReference type="Pfam" id="PF00069">
    <property type="entry name" value="Pkinase"/>
    <property type="match status" value="2"/>
</dbReference>
<evidence type="ECO:0000256" key="2">
    <source>
        <dbReference type="ARBA" id="ARBA00022741"/>
    </source>
</evidence>
<proteinExistence type="inferred from homology"/>
<keyword evidence="1" id="KW-0808">Transferase</keyword>
<reference evidence="10 11" key="1">
    <citation type="submission" date="2020-04" db="EMBL/GenBank/DDBJ databases">
        <title>Perkinsus olseni comparative genomics.</title>
        <authorList>
            <person name="Bogema D.R."/>
        </authorList>
    </citation>
    <scope>NUCLEOTIDE SEQUENCE [LARGE SCALE GENOMIC DNA]</scope>
    <source>
        <strain evidence="10">ATCC PRA-179</strain>
    </source>
</reference>
<dbReference type="PROSITE" id="PS50011">
    <property type="entry name" value="PROTEIN_KINASE_DOM"/>
    <property type="match status" value="1"/>
</dbReference>
<dbReference type="Proteomes" id="UP000570595">
    <property type="component" value="Unassembled WGS sequence"/>
</dbReference>